<keyword evidence="2" id="KW-0677">Repeat</keyword>
<dbReference type="CDD" id="cd08408">
    <property type="entry name" value="C2B_Synaptotagmin-14_16"/>
    <property type="match status" value="1"/>
</dbReference>
<feature type="compositionally biased region" description="Basic and acidic residues" evidence="5">
    <location>
        <begin position="281"/>
        <end position="297"/>
    </location>
</feature>
<feature type="compositionally biased region" description="Polar residues" evidence="5">
    <location>
        <begin position="702"/>
        <end position="736"/>
    </location>
</feature>
<feature type="region of interest" description="Disordered" evidence="5">
    <location>
        <begin position="279"/>
        <end position="365"/>
    </location>
</feature>
<dbReference type="AlphaFoldDB" id="A0A6P7YYG1"/>
<comment type="subunit">
    <text evidence="4">Homodimer. Can also form heterodimers.</text>
</comment>
<evidence type="ECO:0000313" key="7">
    <source>
        <dbReference type="Proteomes" id="UP000515156"/>
    </source>
</evidence>
<dbReference type="Pfam" id="PF00168">
    <property type="entry name" value="C2"/>
    <property type="match status" value="3"/>
</dbReference>
<accession>A0A6P7YYG1</accession>
<gene>
    <name evidence="8" type="primary">SYT16</name>
</gene>
<feature type="compositionally biased region" description="Acidic residues" evidence="5">
    <location>
        <begin position="53"/>
        <end position="76"/>
    </location>
</feature>
<feature type="region of interest" description="Disordered" evidence="5">
    <location>
        <begin position="44"/>
        <end position="83"/>
    </location>
</feature>
<keyword evidence="7" id="KW-1185">Reference proteome</keyword>
<evidence type="ECO:0000256" key="5">
    <source>
        <dbReference type="SAM" id="MobiDB-lite"/>
    </source>
</evidence>
<feature type="compositionally biased region" description="Polar residues" evidence="5">
    <location>
        <begin position="113"/>
        <end position="146"/>
    </location>
</feature>
<dbReference type="PROSITE" id="PS50004">
    <property type="entry name" value="C2"/>
    <property type="match status" value="3"/>
</dbReference>
<feature type="compositionally biased region" description="Polar residues" evidence="5">
    <location>
        <begin position="312"/>
        <end position="346"/>
    </location>
</feature>
<comment type="similarity">
    <text evidence="1">Belongs to the synaptotagmin family.</text>
</comment>
<dbReference type="FunFam" id="2.60.40.150:FF:000062">
    <property type="entry name" value="synaptotagmin-14 isoform X1"/>
    <property type="match status" value="1"/>
</dbReference>
<evidence type="ECO:0000256" key="4">
    <source>
        <dbReference type="ARBA" id="ARBA00063654"/>
    </source>
</evidence>
<feature type="domain" description="C2" evidence="6">
    <location>
        <begin position="759"/>
        <end position="878"/>
    </location>
</feature>
<feature type="region of interest" description="Disordered" evidence="5">
    <location>
        <begin position="112"/>
        <end position="146"/>
    </location>
</feature>
<dbReference type="GO" id="GO:0042802">
    <property type="term" value="F:identical protein binding"/>
    <property type="evidence" value="ECO:0007669"/>
    <property type="project" value="UniProtKB-ARBA"/>
</dbReference>
<evidence type="ECO:0000256" key="2">
    <source>
        <dbReference type="ARBA" id="ARBA00022737"/>
    </source>
</evidence>
<dbReference type="SUPFAM" id="SSF49562">
    <property type="entry name" value="C2 domain (Calcium/lipid-binding domain, CaLB)"/>
    <property type="match status" value="3"/>
</dbReference>
<feature type="compositionally biased region" description="Polar residues" evidence="5">
    <location>
        <begin position="353"/>
        <end position="365"/>
    </location>
</feature>
<feature type="domain" description="C2" evidence="6">
    <location>
        <begin position="369"/>
        <end position="488"/>
    </location>
</feature>
<dbReference type="InterPro" id="IPR043541">
    <property type="entry name" value="SYT14/14L/16"/>
</dbReference>
<evidence type="ECO:0000256" key="3">
    <source>
        <dbReference type="ARBA" id="ARBA00056709"/>
    </source>
</evidence>
<organism evidence="7 8">
    <name type="scientific">Microcaecilia unicolor</name>
    <dbReference type="NCBI Taxonomy" id="1415580"/>
    <lineage>
        <taxon>Eukaryota</taxon>
        <taxon>Metazoa</taxon>
        <taxon>Chordata</taxon>
        <taxon>Craniata</taxon>
        <taxon>Vertebrata</taxon>
        <taxon>Euteleostomi</taxon>
        <taxon>Amphibia</taxon>
        <taxon>Gymnophiona</taxon>
        <taxon>Siphonopidae</taxon>
        <taxon>Microcaecilia</taxon>
    </lineage>
</organism>
<dbReference type="SMART" id="SM00239">
    <property type="entry name" value="C2"/>
    <property type="match status" value="3"/>
</dbReference>
<dbReference type="Gene3D" id="2.60.40.150">
    <property type="entry name" value="C2 domain"/>
    <property type="match status" value="3"/>
</dbReference>
<dbReference type="KEGG" id="muo:115477095"/>
<dbReference type="InParanoid" id="A0A6P7YYG1"/>
<comment type="function">
    <text evidence="3">May be involved in the trafficking and exocytosis of secretory vesicles in non-neuronal tissues. Is Ca(2+)-independent.</text>
</comment>
<feature type="domain" description="C2" evidence="6">
    <location>
        <begin position="914"/>
        <end position="1049"/>
    </location>
</feature>
<dbReference type="RefSeq" id="XP_030069571.1">
    <property type="nucleotide sequence ID" value="XM_030213711.1"/>
</dbReference>
<dbReference type="Proteomes" id="UP000515156">
    <property type="component" value="Chromosome 9"/>
</dbReference>
<dbReference type="CTD" id="83851"/>
<dbReference type="InterPro" id="IPR000008">
    <property type="entry name" value="C2_dom"/>
</dbReference>
<dbReference type="CDD" id="cd08389">
    <property type="entry name" value="C2A_Synaptotagmin-14_16"/>
    <property type="match status" value="2"/>
</dbReference>
<feature type="region of interest" description="Disordered" evidence="5">
    <location>
        <begin position="669"/>
        <end position="755"/>
    </location>
</feature>
<dbReference type="GO" id="GO:0005543">
    <property type="term" value="F:phospholipid binding"/>
    <property type="evidence" value="ECO:0007669"/>
    <property type="project" value="TreeGrafter"/>
</dbReference>
<dbReference type="PANTHER" id="PTHR46129">
    <property type="entry name" value="SYNAPTOTAGMIN 14, ISOFORM D"/>
    <property type="match status" value="1"/>
</dbReference>
<name>A0A6P7YYG1_9AMPH</name>
<reference evidence="8" key="1">
    <citation type="submission" date="2025-08" db="UniProtKB">
        <authorList>
            <consortium name="RefSeq"/>
        </authorList>
    </citation>
    <scope>IDENTIFICATION</scope>
</reference>
<dbReference type="FunFam" id="2.60.40.150:FF:000153">
    <property type="entry name" value="Synaptotagmin 16"/>
    <property type="match status" value="2"/>
</dbReference>
<feature type="compositionally biased region" description="Basic and acidic residues" evidence="5">
    <location>
        <begin position="671"/>
        <end position="687"/>
    </location>
</feature>
<protein>
    <submittedName>
        <fullName evidence="8">Synaptotagmin-16</fullName>
    </submittedName>
</protein>
<proteinExistence type="inferred from homology"/>
<feature type="compositionally biased region" description="Polar residues" evidence="5">
    <location>
        <begin position="743"/>
        <end position="755"/>
    </location>
</feature>
<evidence type="ECO:0000256" key="1">
    <source>
        <dbReference type="ARBA" id="ARBA00006996"/>
    </source>
</evidence>
<sequence length="1054" mass="117936">MVLNMASQDVQSFFQPLSSWMSRMCEAIQQAGDSMLFSINNLNKRDSNPDADMNQDFDLEDEEDDHGNDLDFDEDTDPSKNLENNQHWLQEDNDNSLLDYDLNPVATGERLDTSLQNQEKSPPNSDCSESSRNKTNSVASTGSAHTSYQAYNDDVVIMLPPISEEEEHIDQQRKKLQQDLDSQAHCSLENINVNSYGEDEELTTSSDSDEEVIKQFEISVSRSQSFRSAISDKATQAGLEHKKKFNRLLSNHEEYSTEASECEDLDGLSQLSYQDNISYPEDDHISVDSRTPSEERSIGCQKISGREADSAPSLSRQATDGSLQMETAFSNQGYEGNDVTDSSSAWSPEEQHTANSLQEPQNSHEPISKCGDLDVIFDYKASRQKLIVTVVDAKGIPDKDRSGVSTWQVHVVLLPSKKQRGKTSIQRGPEPVFNETFTFHKLESEELGSYALRFRLYAVHKMNREKMMGEKLFYLSHINQETAVKETLVLEPRSNMSSGNSQASLSAISHSDSASSTQSLSHGGVPELLVGLSYNATTGRLSIEIIKGSHFRNLAINRPPGSVKEYHIGWNNCQELVLCFLLVNSYGEDEELTTSSDSDEEVIKQFEISVSRSQSFRSAISDKATQAGLEHKKKFNRLLSNHEEYSTEASECEDLDGLSQLSYQDNISYPEDDHISVDSRTPSEERSIGCQKISGREADSAPSLSRQATDGSLQMETAFSNQGYEGNDVTDSSSAWSPEEQHTANSLQEPQNSHEPISKCGDLDVIFDYKASRQKLIVTVVDAKGIPDKDRSGVSTWQVHVVLLPSKKQRGKTSIQRGPEPVFNETFTFHKLESEELGSYALRFRLYAVHKMNREKMMGEKLFYLSHINQETAVKETLVLEPRSNMSSGNSQASLSAISHSDSASSTQSLSHGGVPELLVGLSYNATTGRLSIEIIKGSHFRNLAINRPPDTYGKLSLLNSVGQEMSRCKTSVRRGQPNPVYKETFIFQVALFQLSDVTLMISIYNRRSMKRKEMIGWISLGQNSSGEEEQNHWLEMKESKGQQVCRWHTLLES</sequence>
<dbReference type="OrthoDB" id="5978493at2759"/>
<dbReference type="PANTHER" id="PTHR46129:SF4">
    <property type="entry name" value="SYNAPTOTAGMIN-16"/>
    <property type="match status" value="1"/>
</dbReference>
<evidence type="ECO:0000259" key="6">
    <source>
        <dbReference type="PROSITE" id="PS50004"/>
    </source>
</evidence>
<evidence type="ECO:0000313" key="8">
    <source>
        <dbReference type="RefSeq" id="XP_030069571.1"/>
    </source>
</evidence>
<dbReference type="InterPro" id="IPR035892">
    <property type="entry name" value="C2_domain_sf"/>
</dbReference>
<dbReference type="GeneID" id="115477095"/>